<accession>A0ABT3C679</accession>
<evidence type="ECO:0000256" key="4">
    <source>
        <dbReference type="SAM" id="Coils"/>
    </source>
</evidence>
<keyword evidence="5" id="KW-1133">Transmembrane helix</keyword>
<dbReference type="SUPFAM" id="SSF55874">
    <property type="entry name" value="ATPase domain of HSP90 chaperone/DNA topoisomerase II/histidine kinase"/>
    <property type="match status" value="1"/>
</dbReference>
<dbReference type="Pfam" id="PF02518">
    <property type="entry name" value="HATPase_c"/>
    <property type="match status" value="1"/>
</dbReference>
<reference evidence="7 8" key="1">
    <citation type="journal article" date="2022" name="BMC Genomics">
        <title>Comparative genome analysis of mycobacteria focusing on tRNA and non-coding RNA.</title>
        <authorList>
            <person name="Behra P.R.K."/>
            <person name="Pettersson B.M.F."/>
            <person name="Ramesh M."/>
            <person name="Das S."/>
            <person name="Dasgupta S."/>
            <person name="Kirsebom L.A."/>
        </authorList>
    </citation>
    <scope>NUCLEOTIDE SEQUENCE [LARGE SCALE GENOMIC DNA]</scope>
    <source>
        <strain evidence="7 8">DSM 44078</strain>
    </source>
</reference>
<dbReference type="PANTHER" id="PTHR24421">
    <property type="entry name" value="NITRATE/NITRITE SENSOR PROTEIN NARX-RELATED"/>
    <property type="match status" value="1"/>
</dbReference>
<keyword evidence="7" id="KW-0547">Nucleotide-binding</keyword>
<keyword evidence="1" id="KW-0808">Transferase</keyword>
<feature type="transmembrane region" description="Helical" evidence="5">
    <location>
        <begin position="20"/>
        <end position="39"/>
    </location>
</feature>
<dbReference type="CDD" id="cd16917">
    <property type="entry name" value="HATPase_UhpB-NarQ-NarX-like"/>
    <property type="match status" value="1"/>
</dbReference>
<dbReference type="SMART" id="SM00387">
    <property type="entry name" value="HATPase_c"/>
    <property type="match status" value="1"/>
</dbReference>
<evidence type="ECO:0000256" key="1">
    <source>
        <dbReference type="ARBA" id="ARBA00022679"/>
    </source>
</evidence>
<evidence type="ECO:0000313" key="8">
    <source>
        <dbReference type="Proteomes" id="UP001526201"/>
    </source>
</evidence>
<keyword evidence="2" id="KW-0418">Kinase</keyword>
<dbReference type="GO" id="GO:0005524">
    <property type="term" value="F:ATP binding"/>
    <property type="evidence" value="ECO:0007669"/>
    <property type="project" value="UniProtKB-KW"/>
</dbReference>
<gene>
    <name evidence="7" type="ORF">H7J73_02570</name>
</gene>
<sequence>MLGLHVRNHDSRIARLRQDLLQAGLRVLLIAFITTTLVLTPPAVEVGICFVILAAYVAIVGLWTIWSFRRTHTRASTRESITLLAIGCDVAVISVLTVLTGWSSPESWTSNVLRTGLFLIPLIAAAQLDPFISAMVAIPTLGAYLAVALITQSENLEPWESILLNAVVLAALAGGAVALSIIQRAKEEVIGNLALQRTQLLEELVSLEKRERQALSERLHDGALQYVLVARGDLEEVETSSVVEVGRVNSALTECSKLLRDVVRELHPEVLSRSGLKAAVVALADSIADRGELAVDLDAHTWPDNERSAADYVLYGAAREISTNVIKHAHASTLSFDLQRADGTALLRIADDGVGIPDDALERSVQSGHIGMASTRARILACGGSFEIRRKSPGTEIEISLPLS</sequence>
<name>A0ABT3C679_9MYCO</name>
<evidence type="ECO:0000256" key="2">
    <source>
        <dbReference type="ARBA" id="ARBA00022777"/>
    </source>
</evidence>
<keyword evidence="7" id="KW-0067">ATP-binding</keyword>
<dbReference type="Gene3D" id="3.30.565.10">
    <property type="entry name" value="Histidine kinase-like ATPase, C-terminal domain"/>
    <property type="match status" value="1"/>
</dbReference>
<comment type="caution">
    <text evidence="7">The sequence shown here is derived from an EMBL/GenBank/DDBJ whole genome shotgun (WGS) entry which is preliminary data.</text>
</comment>
<feature type="transmembrane region" description="Helical" evidence="5">
    <location>
        <begin position="131"/>
        <end position="150"/>
    </location>
</feature>
<organism evidence="7 8">
    <name type="scientific">Mycolicibacterium komossense</name>
    <dbReference type="NCBI Taxonomy" id="1779"/>
    <lineage>
        <taxon>Bacteria</taxon>
        <taxon>Bacillati</taxon>
        <taxon>Actinomycetota</taxon>
        <taxon>Actinomycetes</taxon>
        <taxon>Mycobacteriales</taxon>
        <taxon>Mycobacteriaceae</taxon>
        <taxon>Mycolicibacterium</taxon>
    </lineage>
</organism>
<dbReference type="InterPro" id="IPR050482">
    <property type="entry name" value="Sensor_HK_TwoCompSys"/>
</dbReference>
<evidence type="ECO:0000259" key="6">
    <source>
        <dbReference type="PROSITE" id="PS50109"/>
    </source>
</evidence>
<dbReference type="InterPro" id="IPR036890">
    <property type="entry name" value="HATPase_C_sf"/>
</dbReference>
<dbReference type="InterPro" id="IPR003594">
    <property type="entry name" value="HATPase_dom"/>
</dbReference>
<feature type="transmembrane region" description="Helical" evidence="5">
    <location>
        <begin position="162"/>
        <end position="182"/>
    </location>
</feature>
<dbReference type="PROSITE" id="PS50109">
    <property type="entry name" value="HIS_KIN"/>
    <property type="match status" value="1"/>
</dbReference>
<feature type="coiled-coil region" evidence="4">
    <location>
        <begin position="190"/>
        <end position="217"/>
    </location>
</feature>
<keyword evidence="8" id="KW-1185">Reference proteome</keyword>
<keyword evidence="3" id="KW-0902">Two-component regulatory system</keyword>
<evidence type="ECO:0000256" key="5">
    <source>
        <dbReference type="SAM" id="Phobius"/>
    </source>
</evidence>
<feature type="domain" description="Histidine kinase" evidence="6">
    <location>
        <begin position="314"/>
        <end position="404"/>
    </location>
</feature>
<proteinExistence type="predicted"/>
<dbReference type="InterPro" id="IPR005467">
    <property type="entry name" value="His_kinase_dom"/>
</dbReference>
<keyword evidence="5" id="KW-0812">Transmembrane</keyword>
<keyword evidence="5" id="KW-0472">Membrane</keyword>
<keyword evidence="4" id="KW-0175">Coiled coil</keyword>
<feature type="transmembrane region" description="Helical" evidence="5">
    <location>
        <begin position="80"/>
        <end position="102"/>
    </location>
</feature>
<protein>
    <submittedName>
        <fullName evidence="7">ATP-binding protein</fullName>
    </submittedName>
</protein>
<dbReference type="EMBL" id="JACKTY010000012">
    <property type="protein sequence ID" value="MCV7224925.1"/>
    <property type="molecule type" value="Genomic_DNA"/>
</dbReference>
<dbReference type="Proteomes" id="UP001526201">
    <property type="component" value="Unassembled WGS sequence"/>
</dbReference>
<evidence type="ECO:0000256" key="3">
    <source>
        <dbReference type="ARBA" id="ARBA00023012"/>
    </source>
</evidence>
<dbReference type="RefSeq" id="WP_264065677.1">
    <property type="nucleotide sequence ID" value="NZ_JACKTY010000012.1"/>
</dbReference>
<evidence type="ECO:0000313" key="7">
    <source>
        <dbReference type="EMBL" id="MCV7224925.1"/>
    </source>
</evidence>
<feature type="transmembrane region" description="Helical" evidence="5">
    <location>
        <begin position="45"/>
        <end position="68"/>
    </location>
</feature>